<dbReference type="EMBL" id="AWUE01012199">
    <property type="protein sequence ID" value="OMP09795.1"/>
    <property type="molecule type" value="Genomic_DNA"/>
</dbReference>
<reference evidence="2" key="1">
    <citation type="submission" date="2013-09" db="EMBL/GenBank/DDBJ databases">
        <title>Corchorus olitorius genome sequencing.</title>
        <authorList>
            <person name="Alam M."/>
            <person name="Haque M.S."/>
            <person name="Islam M.S."/>
            <person name="Emdad E.M."/>
            <person name="Islam M.M."/>
            <person name="Ahmed B."/>
            <person name="Halim A."/>
            <person name="Hossen Q.M.M."/>
            <person name="Hossain M.Z."/>
            <person name="Ahmed R."/>
            <person name="Khan M.M."/>
            <person name="Islam R."/>
            <person name="Rashid M.M."/>
            <person name="Khan S.A."/>
            <person name="Rahman M.S."/>
            <person name="Alam M."/>
            <person name="Yahiya A.S."/>
            <person name="Khan M.S."/>
            <person name="Azam M.S."/>
            <person name="Haque T."/>
            <person name="Lashkar M.Z.H."/>
            <person name="Akhand A.I."/>
            <person name="Morshed G."/>
            <person name="Roy S."/>
            <person name="Uddin K.S."/>
            <person name="Rabeya T."/>
            <person name="Hossain A.S."/>
            <person name="Chowdhury A."/>
            <person name="Snigdha A.R."/>
            <person name="Mortoza M.S."/>
            <person name="Matin S.A."/>
            <person name="Hoque S.M.E."/>
            <person name="Islam M.K."/>
            <person name="Roy D.K."/>
            <person name="Haider R."/>
            <person name="Moosa M.M."/>
            <person name="Elias S.M."/>
            <person name="Hasan A.M."/>
            <person name="Jahan S."/>
            <person name="Shafiuddin M."/>
            <person name="Mahmood N."/>
            <person name="Shommy N.S."/>
        </authorList>
    </citation>
    <scope>NUCLEOTIDE SEQUENCE [LARGE SCALE GENOMIC DNA]</scope>
    <source>
        <strain evidence="2">cv. O-4</strain>
    </source>
</reference>
<comment type="caution">
    <text evidence="1">The sequence shown here is derived from an EMBL/GenBank/DDBJ whole genome shotgun (WGS) entry which is preliminary data.</text>
</comment>
<dbReference type="Proteomes" id="UP000187203">
    <property type="component" value="Unassembled WGS sequence"/>
</dbReference>
<name>A0A1R3KRS6_9ROSI</name>
<proteinExistence type="predicted"/>
<sequence>MASALTDGATDYGGRLSGLETLPMAAGWRDLPFLPYLPHRLTPTKFHPPARSMKGMATLYLRPLSLKDFSALNRAS</sequence>
<accession>A0A1R3KRS6</accession>
<gene>
    <name evidence="1" type="ORF">COLO4_05133</name>
</gene>
<protein>
    <submittedName>
        <fullName evidence="1">Uncharacterized protein</fullName>
    </submittedName>
</protein>
<dbReference type="AlphaFoldDB" id="A0A1R3KRS6"/>
<organism evidence="1 2">
    <name type="scientific">Corchorus olitorius</name>
    <dbReference type="NCBI Taxonomy" id="93759"/>
    <lineage>
        <taxon>Eukaryota</taxon>
        <taxon>Viridiplantae</taxon>
        <taxon>Streptophyta</taxon>
        <taxon>Embryophyta</taxon>
        <taxon>Tracheophyta</taxon>
        <taxon>Spermatophyta</taxon>
        <taxon>Magnoliopsida</taxon>
        <taxon>eudicotyledons</taxon>
        <taxon>Gunneridae</taxon>
        <taxon>Pentapetalae</taxon>
        <taxon>rosids</taxon>
        <taxon>malvids</taxon>
        <taxon>Malvales</taxon>
        <taxon>Malvaceae</taxon>
        <taxon>Grewioideae</taxon>
        <taxon>Apeibeae</taxon>
        <taxon>Corchorus</taxon>
    </lineage>
</organism>
<evidence type="ECO:0000313" key="2">
    <source>
        <dbReference type="Proteomes" id="UP000187203"/>
    </source>
</evidence>
<evidence type="ECO:0000313" key="1">
    <source>
        <dbReference type="EMBL" id="OMP09795.1"/>
    </source>
</evidence>
<keyword evidence="2" id="KW-1185">Reference proteome</keyword>